<proteinExistence type="predicted"/>
<protein>
    <submittedName>
        <fullName evidence="2">Uncharacterized protein</fullName>
    </submittedName>
</protein>
<dbReference type="AlphaFoldDB" id="A0A8T0G203"/>
<reference evidence="2" key="2">
    <citation type="submission" date="2020-06" db="EMBL/GenBank/DDBJ databases">
        <authorList>
            <person name="Sheffer M."/>
        </authorList>
    </citation>
    <scope>NUCLEOTIDE SEQUENCE</scope>
</reference>
<sequence>MNERFLICFGVVLTRPLRTIFHTQQKFLRTILQQKFATRHAIKCIRLSHSQFSLKVEESRQVSWSDTLLLASIGLFIRSNVGAISVFICTCHDNLYKHLLDQLNAQCSSNKIRVLLLLFRRIESHIVFLDDNLSLLIFVAIAWSMVTAFWSVYGAVFDQNISRKNFVGLLFLGSLCLFLQIMVMIHGCVTNETAEKVRHCVECLPYRYPMHQQDVEFLMKNFKDVTDNLWKSTCCHRNNAYLNP</sequence>
<evidence type="ECO:0000313" key="2">
    <source>
        <dbReference type="EMBL" id="KAF8796926.1"/>
    </source>
</evidence>
<dbReference type="Proteomes" id="UP000807504">
    <property type="component" value="Unassembled WGS sequence"/>
</dbReference>
<gene>
    <name evidence="2" type="ORF">HNY73_001254</name>
</gene>
<feature type="transmembrane region" description="Helical" evidence="1">
    <location>
        <begin position="165"/>
        <end position="185"/>
    </location>
</feature>
<feature type="transmembrane region" description="Helical" evidence="1">
    <location>
        <begin position="133"/>
        <end position="153"/>
    </location>
</feature>
<dbReference type="EMBL" id="JABXBU010000001">
    <property type="protein sequence ID" value="KAF8796926.1"/>
    <property type="molecule type" value="Genomic_DNA"/>
</dbReference>
<keyword evidence="1" id="KW-0812">Transmembrane</keyword>
<organism evidence="2 3">
    <name type="scientific">Argiope bruennichi</name>
    <name type="common">Wasp spider</name>
    <name type="synonym">Aranea bruennichi</name>
    <dbReference type="NCBI Taxonomy" id="94029"/>
    <lineage>
        <taxon>Eukaryota</taxon>
        <taxon>Metazoa</taxon>
        <taxon>Ecdysozoa</taxon>
        <taxon>Arthropoda</taxon>
        <taxon>Chelicerata</taxon>
        <taxon>Arachnida</taxon>
        <taxon>Araneae</taxon>
        <taxon>Araneomorphae</taxon>
        <taxon>Entelegynae</taxon>
        <taxon>Araneoidea</taxon>
        <taxon>Araneidae</taxon>
        <taxon>Argiope</taxon>
    </lineage>
</organism>
<name>A0A8T0G203_ARGBR</name>
<keyword evidence="3" id="KW-1185">Reference proteome</keyword>
<keyword evidence="1" id="KW-0472">Membrane</keyword>
<evidence type="ECO:0000313" key="3">
    <source>
        <dbReference type="Proteomes" id="UP000807504"/>
    </source>
</evidence>
<accession>A0A8T0G203</accession>
<keyword evidence="1" id="KW-1133">Transmembrane helix</keyword>
<evidence type="ECO:0000256" key="1">
    <source>
        <dbReference type="SAM" id="Phobius"/>
    </source>
</evidence>
<comment type="caution">
    <text evidence="2">The sequence shown here is derived from an EMBL/GenBank/DDBJ whole genome shotgun (WGS) entry which is preliminary data.</text>
</comment>
<reference evidence="2" key="1">
    <citation type="journal article" date="2020" name="bioRxiv">
        <title>Chromosome-level reference genome of the European wasp spider Argiope bruennichi: a resource for studies on range expansion and evolutionary adaptation.</title>
        <authorList>
            <person name="Sheffer M.M."/>
            <person name="Hoppe A."/>
            <person name="Krehenwinkel H."/>
            <person name="Uhl G."/>
            <person name="Kuss A.W."/>
            <person name="Jensen L."/>
            <person name="Jensen C."/>
            <person name="Gillespie R.G."/>
            <person name="Hoff K.J."/>
            <person name="Prost S."/>
        </authorList>
    </citation>
    <scope>NUCLEOTIDE SEQUENCE</scope>
</reference>